<sequence length="301" mass="34177">MSDSTCDNSYIELEKLSVPELESLLQQNFVATNEDKLDTDYIMKITELICKKEKESSNYETVNVDQAWNEFKTYYNTQVGKTNLLYKEEALKDNKITPAVVPLEKKNAKKKQYTLRRTVIMSAIVLACLIAMVSIPVLGYGSVFQMIGHWTAEQFKFGQTSTSSEQASSDKIKSKYASLQDALRQYGINAAVIPKDIPSEFKLQEVWVQEYPETGDVEFSAPYVNGDDDIVITIIQHKGGINKNFEKGEQDVQKYLSGNIEHYIFHNDDFITAAWYVGSLECSINTTLSVPELEKMIDSIY</sequence>
<keyword evidence="1" id="KW-0812">Transmembrane</keyword>
<dbReference type="InterPro" id="IPR025377">
    <property type="entry name" value="DUF4367"/>
</dbReference>
<keyword evidence="1" id="KW-0472">Membrane</keyword>
<evidence type="ECO:0000313" key="3">
    <source>
        <dbReference type="EMBL" id="QNK42267.1"/>
    </source>
</evidence>
<name>A0A7G8TF76_9FIRM</name>
<dbReference type="AlphaFoldDB" id="A0A7G8TF76"/>
<accession>A0A7G8TF76</accession>
<evidence type="ECO:0000256" key="1">
    <source>
        <dbReference type="SAM" id="Phobius"/>
    </source>
</evidence>
<feature type="domain" description="DUF4367" evidence="2">
    <location>
        <begin position="192"/>
        <end position="300"/>
    </location>
</feature>
<organism evidence="3 4">
    <name type="scientific">Caproicibacter fermentans</name>
    <dbReference type="NCBI Taxonomy" id="2576756"/>
    <lineage>
        <taxon>Bacteria</taxon>
        <taxon>Bacillati</taxon>
        <taxon>Bacillota</taxon>
        <taxon>Clostridia</taxon>
        <taxon>Eubacteriales</taxon>
        <taxon>Acutalibacteraceae</taxon>
        <taxon>Caproicibacter</taxon>
    </lineage>
</organism>
<keyword evidence="1" id="KW-1133">Transmembrane helix</keyword>
<evidence type="ECO:0000259" key="2">
    <source>
        <dbReference type="Pfam" id="PF14285"/>
    </source>
</evidence>
<dbReference type="RefSeq" id="WP_187037718.1">
    <property type="nucleotide sequence ID" value="NZ_CP060286.1"/>
</dbReference>
<protein>
    <submittedName>
        <fullName evidence="3">DUF4367 domain-containing protein</fullName>
    </submittedName>
</protein>
<dbReference type="Proteomes" id="UP000515909">
    <property type="component" value="Chromosome"/>
</dbReference>
<gene>
    <name evidence="3" type="ORF">HCR03_08690</name>
</gene>
<dbReference type="EMBL" id="CP060286">
    <property type="protein sequence ID" value="QNK42267.1"/>
    <property type="molecule type" value="Genomic_DNA"/>
</dbReference>
<feature type="transmembrane region" description="Helical" evidence="1">
    <location>
        <begin position="119"/>
        <end position="141"/>
    </location>
</feature>
<evidence type="ECO:0000313" key="4">
    <source>
        <dbReference type="Proteomes" id="UP000515909"/>
    </source>
</evidence>
<dbReference type="Pfam" id="PF14285">
    <property type="entry name" value="DUF4367"/>
    <property type="match status" value="1"/>
</dbReference>
<dbReference type="KEGG" id="cfem:HCR03_08690"/>
<proteinExistence type="predicted"/>
<reference evidence="3 4" key="1">
    <citation type="submission" date="2020-08" db="EMBL/GenBank/DDBJ databases">
        <title>The isolate Caproiciproducens sp. 7D4C2 produces n-caproate at mildly acidic conditions from hexoses: genome and rBOX comparison with related strains and chain-elongating bacteria.</title>
        <authorList>
            <person name="Esquivel-Elizondo S."/>
            <person name="Bagci C."/>
            <person name="Temovska M."/>
            <person name="Jeon B.S."/>
            <person name="Bessarab I."/>
            <person name="Williams R.B.H."/>
            <person name="Huson D.H."/>
            <person name="Angenent L.T."/>
        </authorList>
    </citation>
    <scope>NUCLEOTIDE SEQUENCE [LARGE SCALE GENOMIC DNA]</scope>
    <source>
        <strain evidence="3 4">7D4C2</strain>
    </source>
</reference>